<dbReference type="EMBL" id="LK022887">
    <property type="protein sequence ID" value="VTZ66673.1"/>
    <property type="molecule type" value="Genomic_DNA"/>
</dbReference>
<dbReference type="PANTHER" id="PTHR48100:SF33">
    <property type="entry name" value="PEPTIDASE S54 RHOMBOID DOMAIN-CONTAINING PROTEIN"/>
    <property type="match status" value="1"/>
</dbReference>
<dbReference type="AlphaFoldDB" id="A0A4V0K1F7"/>
<evidence type="ECO:0000256" key="1">
    <source>
        <dbReference type="SAM" id="MobiDB-lite"/>
    </source>
</evidence>
<dbReference type="RefSeq" id="XP_741797.2">
    <property type="nucleotide sequence ID" value="XM_736704.2"/>
</dbReference>
<proteinExistence type="predicted"/>
<evidence type="ECO:0008006" key="4">
    <source>
        <dbReference type="Google" id="ProtNLM"/>
    </source>
</evidence>
<dbReference type="GeneID" id="3494881"/>
<dbReference type="GO" id="GO:0005829">
    <property type="term" value="C:cytosol"/>
    <property type="evidence" value="ECO:0007669"/>
    <property type="project" value="TreeGrafter"/>
</dbReference>
<organism evidence="2 3">
    <name type="scientific">Plasmodium chabaudi chabaudi</name>
    <dbReference type="NCBI Taxonomy" id="31271"/>
    <lineage>
        <taxon>Eukaryota</taxon>
        <taxon>Sar</taxon>
        <taxon>Alveolata</taxon>
        <taxon>Apicomplexa</taxon>
        <taxon>Aconoidasida</taxon>
        <taxon>Haemosporida</taxon>
        <taxon>Plasmodiidae</taxon>
        <taxon>Plasmodium</taxon>
        <taxon>Plasmodium (Vinckeia)</taxon>
    </lineage>
</organism>
<dbReference type="OrthoDB" id="496981at2759"/>
<feature type="compositionally biased region" description="Acidic residues" evidence="1">
    <location>
        <begin position="296"/>
        <end position="323"/>
    </location>
</feature>
<name>A0A4V0K1F7_PLACU</name>
<feature type="region of interest" description="Disordered" evidence="1">
    <location>
        <begin position="226"/>
        <end position="259"/>
    </location>
</feature>
<dbReference type="InterPro" id="IPR029033">
    <property type="entry name" value="His_PPase_superfam"/>
</dbReference>
<accession>A0A4V0K1F7</accession>
<dbReference type="SUPFAM" id="SSF53254">
    <property type="entry name" value="Phosphoglycerate mutase-like"/>
    <property type="match status" value="1"/>
</dbReference>
<dbReference type="VEuPathDB" id="PlasmoDB:PCHAS_1033700"/>
<keyword evidence="3" id="KW-1185">Reference proteome</keyword>
<protein>
    <recommendedName>
        <fullName evidence="4">Phosphoglycerate mutase</fullName>
    </recommendedName>
</protein>
<reference evidence="2 3" key="1">
    <citation type="journal article" date="2014" name="BMC Biol.">
        <title>A comprehensive evaluation of rodent malaria parasite genomes and gene expression.</title>
        <authorList>
            <person name="Otto T.D."/>
            <person name="Bohme U."/>
            <person name="Jackson A.P."/>
            <person name="Hunt M."/>
            <person name="Franke-Fayard B."/>
            <person name="Hoeijmakers W.A."/>
            <person name="Religa A.A."/>
            <person name="Robertson L."/>
            <person name="Sanders M."/>
            <person name="Ogun S.A."/>
            <person name="Cunningham D."/>
            <person name="Erhart A."/>
            <person name="Billker O."/>
            <person name="Khan S.M."/>
            <person name="Stunnenberg H.G."/>
            <person name="Langhorne J."/>
            <person name="Holder A.A."/>
            <person name="Waters A.P."/>
            <person name="Newbold C.I."/>
            <person name="Pain A."/>
            <person name="Berriman M."/>
            <person name="Janse C.J."/>
        </authorList>
    </citation>
    <scope>NUCLEOTIDE SEQUENCE [LARGE SCALE GENOMIC DNA]</scope>
    <source>
        <strain evidence="2 3">AS</strain>
    </source>
</reference>
<dbReference type="PANTHER" id="PTHR48100">
    <property type="entry name" value="BROAD-SPECIFICITY PHOSPHATASE YOR283W-RELATED"/>
    <property type="match status" value="1"/>
</dbReference>
<dbReference type="Gene3D" id="3.40.50.1240">
    <property type="entry name" value="Phosphoglycerate mutase-like"/>
    <property type="match status" value="1"/>
</dbReference>
<feature type="region of interest" description="Disordered" evidence="1">
    <location>
        <begin position="280"/>
        <end position="323"/>
    </location>
</feature>
<dbReference type="InterPro" id="IPR050275">
    <property type="entry name" value="PGM_Phosphatase"/>
</dbReference>
<gene>
    <name evidence="2" type="ORF">PCHAS_1033700</name>
</gene>
<dbReference type="GO" id="GO:0016791">
    <property type="term" value="F:phosphatase activity"/>
    <property type="evidence" value="ECO:0007669"/>
    <property type="project" value="TreeGrafter"/>
</dbReference>
<sequence length="533" mass="61998">MILCGIFAFFTILFVFSGVFEYIHRRGSRMTQYINSKKIKNKKSASIILHGHMLKDSFASVLVNFFRKLRIINNVVVRYVSYNESKLAKKQDDETPNNDIPQEESNKNVKVKTIYFIRHAESIWNSVINRKLSTQKVVDIGLLLLYETCLLFNKKSVIVDSPLSNAGVMQSVELLNFLNQGQTGINQEPLICYREPCNNIKEDDLKDKTQKTMEIARKNSIKNLYKKAKRRRKKKTDDDDDNASNDTGKKKEKKKKKKSELKKTLDGEYFNILLENLNKDNKSDDAMTTKNSDNENNNEENDDDEDNDEEEVDDDDYVYTDDEKEYDPDEVINLSIEDHIKIINNTSQYESSILCSDLRRTISTCFISLNNRINTNKDSINILNSLQEISRNPDCVPLFPYYDDKYVKPEVESVFYNKVGKLLKTKIKLRNRASQNKFIDTLDYIFSQNDDIFIIFGHSNWFRIFFNKFLKGPHISKTNKIKNSGIVVFNIIKSDDNGTPHYEVQENTVRSIYKGFEEGEKEELQAGDKLKQN</sequence>
<evidence type="ECO:0000313" key="3">
    <source>
        <dbReference type="Proteomes" id="UP000071118"/>
    </source>
</evidence>
<evidence type="ECO:0000313" key="2">
    <source>
        <dbReference type="EMBL" id="VTZ66673.1"/>
    </source>
</evidence>
<feature type="compositionally biased region" description="Basic residues" evidence="1">
    <location>
        <begin position="250"/>
        <end position="259"/>
    </location>
</feature>
<dbReference type="KEGG" id="pcb:PCHAS_1033700"/>
<dbReference type="Proteomes" id="UP000071118">
    <property type="component" value="Chromosome 10"/>
</dbReference>